<feature type="transmembrane region" description="Helical" evidence="1">
    <location>
        <begin position="9"/>
        <end position="27"/>
    </location>
</feature>
<dbReference type="AlphaFoldDB" id="A0A1E3L0N5"/>
<reference evidence="2 3" key="1">
    <citation type="submission" date="2016-08" db="EMBL/GenBank/DDBJ databases">
        <title>Genome sequencing of Paenibacillus sp. TI45-13ar, isolated from Korean traditional nuruk.</title>
        <authorList>
            <person name="Kim S.-J."/>
        </authorList>
    </citation>
    <scope>NUCLEOTIDE SEQUENCE [LARGE SCALE GENOMIC DNA]</scope>
    <source>
        <strain evidence="2 3">TI45-13ar</strain>
    </source>
</reference>
<organism evidence="2 3">
    <name type="scientific">Paenibacillus nuruki</name>
    <dbReference type="NCBI Taxonomy" id="1886670"/>
    <lineage>
        <taxon>Bacteria</taxon>
        <taxon>Bacillati</taxon>
        <taxon>Bacillota</taxon>
        <taxon>Bacilli</taxon>
        <taxon>Bacillales</taxon>
        <taxon>Paenibacillaceae</taxon>
        <taxon>Paenibacillus</taxon>
    </lineage>
</organism>
<evidence type="ECO:0000256" key="1">
    <source>
        <dbReference type="SAM" id="Phobius"/>
    </source>
</evidence>
<keyword evidence="1" id="KW-1133">Transmembrane helix</keyword>
<accession>A0A1E3L0N5</accession>
<dbReference type="Proteomes" id="UP000094578">
    <property type="component" value="Unassembled WGS sequence"/>
</dbReference>
<keyword evidence="3" id="KW-1185">Reference proteome</keyword>
<protein>
    <submittedName>
        <fullName evidence="2">Uncharacterized protein</fullName>
    </submittedName>
</protein>
<comment type="caution">
    <text evidence="2">The sequence shown here is derived from an EMBL/GenBank/DDBJ whole genome shotgun (WGS) entry which is preliminary data.</text>
</comment>
<gene>
    <name evidence="2" type="ORF">PTI45_03379</name>
</gene>
<proteinExistence type="predicted"/>
<evidence type="ECO:0000313" key="2">
    <source>
        <dbReference type="EMBL" id="ODP27254.1"/>
    </source>
</evidence>
<dbReference type="EMBL" id="MDER01000064">
    <property type="protein sequence ID" value="ODP27254.1"/>
    <property type="molecule type" value="Genomic_DNA"/>
</dbReference>
<sequence>MFRSKQSKIVLVVGIIFVLWLILVYVVRNVSAG</sequence>
<name>A0A1E3L0N5_9BACL</name>
<keyword evidence="1" id="KW-0472">Membrane</keyword>
<keyword evidence="1" id="KW-0812">Transmembrane</keyword>
<evidence type="ECO:0000313" key="3">
    <source>
        <dbReference type="Proteomes" id="UP000094578"/>
    </source>
</evidence>